<comment type="function">
    <text evidence="5">Involved in chemotaxis. Part of a chemotaxis signal transduction system that modulates chemotaxis in response to various stimuli. Catalyzes the demethylation of specific methylglutamate residues introduced into the chemoreceptors (methyl-accepting chemotaxis proteins or MCP) by CheR. Also mediates the irreversible deamidation of specific glutamine residues to glutamic acid.</text>
</comment>
<evidence type="ECO:0000256" key="4">
    <source>
        <dbReference type="ARBA" id="ARBA00048267"/>
    </source>
</evidence>
<dbReference type="PROSITE" id="PS50110">
    <property type="entry name" value="RESPONSE_REGULATORY"/>
    <property type="match status" value="1"/>
</dbReference>
<dbReference type="PANTHER" id="PTHR42872:SF6">
    <property type="entry name" value="PROTEIN-GLUTAMATE METHYLESTERASE_PROTEIN-GLUTAMINE GLUTAMINASE"/>
    <property type="match status" value="1"/>
</dbReference>
<evidence type="ECO:0000259" key="8">
    <source>
        <dbReference type="PROSITE" id="PS50110"/>
    </source>
</evidence>
<evidence type="ECO:0000313" key="10">
    <source>
        <dbReference type="EMBL" id="MBP1925718.1"/>
    </source>
</evidence>
<evidence type="ECO:0000256" key="1">
    <source>
        <dbReference type="ARBA" id="ARBA00022490"/>
    </source>
</evidence>
<dbReference type="PANTHER" id="PTHR42872">
    <property type="entry name" value="PROTEIN-GLUTAMATE METHYLESTERASE/PROTEIN-GLUTAMINE GLUTAMINASE"/>
    <property type="match status" value="1"/>
</dbReference>
<reference evidence="10 11" key="1">
    <citation type="submission" date="2021-03" db="EMBL/GenBank/DDBJ databases">
        <title>Genomic Encyclopedia of Type Strains, Phase IV (KMG-IV): sequencing the most valuable type-strain genomes for metagenomic binning, comparative biology and taxonomic classification.</title>
        <authorList>
            <person name="Goeker M."/>
        </authorList>
    </citation>
    <scope>NUCLEOTIDE SEQUENCE [LARGE SCALE GENOMIC DNA]</scope>
    <source>
        <strain evidence="10 11">DSM 24004</strain>
    </source>
</reference>
<feature type="domain" description="CheB-type methylesterase" evidence="9">
    <location>
        <begin position="154"/>
        <end position="346"/>
    </location>
</feature>
<comment type="subcellular location">
    <subcellularLocation>
        <location evidence="5">Cytoplasm</location>
    </subcellularLocation>
</comment>
<dbReference type="EMBL" id="JAGGKS010000004">
    <property type="protein sequence ID" value="MBP1925718.1"/>
    <property type="molecule type" value="Genomic_DNA"/>
</dbReference>
<dbReference type="InterPro" id="IPR035909">
    <property type="entry name" value="CheB_C"/>
</dbReference>
<dbReference type="EC" id="3.5.1.44" evidence="5"/>
<keyword evidence="5 7" id="KW-0597">Phosphoprotein</keyword>
<evidence type="ECO:0000256" key="5">
    <source>
        <dbReference type="HAMAP-Rule" id="MF_00099"/>
    </source>
</evidence>
<dbReference type="InterPro" id="IPR011006">
    <property type="entry name" value="CheY-like_superfamily"/>
</dbReference>
<feature type="domain" description="Response regulatory" evidence="8">
    <location>
        <begin position="7"/>
        <end position="120"/>
    </location>
</feature>
<dbReference type="SUPFAM" id="SSF52172">
    <property type="entry name" value="CheY-like"/>
    <property type="match status" value="1"/>
</dbReference>
<feature type="active site" evidence="5 6">
    <location>
        <position position="192"/>
    </location>
</feature>
<dbReference type="Pfam" id="PF01339">
    <property type="entry name" value="CheB_methylest"/>
    <property type="match status" value="1"/>
</dbReference>
<dbReference type="RefSeq" id="WP_209511464.1">
    <property type="nucleotide sequence ID" value="NZ_JAGGKS010000004.1"/>
</dbReference>
<comment type="catalytic activity">
    <reaction evidence="4 5">
        <text>[protein]-L-glutamate 5-O-methyl ester + H2O = L-glutamyl-[protein] + methanol + H(+)</text>
        <dbReference type="Rhea" id="RHEA:23236"/>
        <dbReference type="Rhea" id="RHEA-COMP:10208"/>
        <dbReference type="Rhea" id="RHEA-COMP:10311"/>
        <dbReference type="ChEBI" id="CHEBI:15377"/>
        <dbReference type="ChEBI" id="CHEBI:15378"/>
        <dbReference type="ChEBI" id="CHEBI:17790"/>
        <dbReference type="ChEBI" id="CHEBI:29973"/>
        <dbReference type="ChEBI" id="CHEBI:82795"/>
        <dbReference type="EC" id="3.1.1.61"/>
    </reaction>
</comment>
<evidence type="ECO:0000313" key="11">
    <source>
        <dbReference type="Proteomes" id="UP001519342"/>
    </source>
</evidence>
<feature type="modified residue" description="4-aspartylphosphate" evidence="5 7">
    <location>
        <position position="58"/>
    </location>
</feature>
<dbReference type="PROSITE" id="PS50122">
    <property type="entry name" value="CHEB"/>
    <property type="match status" value="1"/>
</dbReference>
<dbReference type="NCBIfam" id="NF001965">
    <property type="entry name" value="PRK00742.1"/>
    <property type="match status" value="1"/>
</dbReference>
<evidence type="ECO:0000256" key="6">
    <source>
        <dbReference type="PROSITE-ProRule" id="PRU00050"/>
    </source>
</evidence>
<dbReference type="InterPro" id="IPR001789">
    <property type="entry name" value="Sig_transdc_resp-reg_receiver"/>
</dbReference>
<evidence type="ECO:0000256" key="3">
    <source>
        <dbReference type="ARBA" id="ARBA00022801"/>
    </source>
</evidence>
<proteinExistence type="inferred from homology"/>
<keyword evidence="2 5" id="KW-0145">Chemotaxis</keyword>
<comment type="catalytic activity">
    <reaction evidence="5">
        <text>L-glutaminyl-[protein] + H2O = L-glutamyl-[protein] + NH4(+)</text>
        <dbReference type="Rhea" id="RHEA:16441"/>
        <dbReference type="Rhea" id="RHEA-COMP:10207"/>
        <dbReference type="Rhea" id="RHEA-COMP:10208"/>
        <dbReference type="ChEBI" id="CHEBI:15377"/>
        <dbReference type="ChEBI" id="CHEBI:28938"/>
        <dbReference type="ChEBI" id="CHEBI:29973"/>
        <dbReference type="ChEBI" id="CHEBI:30011"/>
        <dbReference type="EC" id="3.5.1.44"/>
    </reaction>
</comment>
<gene>
    <name evidence="5" type="primary">cheB</name>
    <name evidence="10" type="ORF">J2Z76_001579</name>
</gene>
<sequence length="346" mass="37327">MKRDKIKVLIVDDSLLFRGILRKQLGEDEDIEIVGSAIDPIDALDKIDKLNPDILTLDVEMPKMSGLVFLNKIMAEKPLKVVLVSSMNISVFDALHAGAVDFVKKPDMSSENDMANFFKELKSKLKVASVANLKTNNVAEKVDLSSLDSSKINVSSTKKIIAIGASTGGTEATLEVLKQLPKETPGILVTQHMPAGFTKMYAERLNKICNMEVREAKNGDRVEAGLVLIAPGDNQMKILKDEKGYFVTCRPGEKVSGHCPSVDVLFNSVAEVTGKNSVGIILTGMGKDGAAGLLNMKKSGAYTIGQDKESCVVYGMPMVAYNIGAVIVQSSIGNISDLLIKHLNKS</sequence>
<dbReference type="Gene3D" id="3.40.50.180">
    <property type="entry name" value="Methylesterase CheB, C-terminal domain"/>
    <property type="match status" value="1"/>
</dbReference>
<comment type="similarity">
    <text evidence="5">Belongs to the CheB family.</text>
</comment>
<dbReference type="CDD" id="cd16432">
    <property type="entry name" value="CheB_Rec"/>
    <property type="match status" value="1"/>
</dbReference>
<dbReference type="HAMAP" id="MF_00099">
    <property type="entry name" value="CheB_chemtxs"/>
    <property type="match status" value="1"/>
</dbReference>
<comment type="domain">
    <text evidence="5">Contains a C-terminal catalytic domain, and an N-terminal region which modulates catalytic activity.</text>
</comment>
<dbReference type="SMART" id="SM00448">
    <property type="entry name" value="REC"/>
    <property type="match status" value="1"/>
</dbReference>
<keyword evidence="3 5" id="KW-0378">Hydrolase</keyword>
<name>A0ABS4GDE3_9FIRM</name>
<dbReference type="Gene3D" id="3.40.50.2300">
    <property type="match status" value="1"/>
</dbReference>
<dbReference type="Pfam" id="PF00072">
    <property type="entry name" value="Response_reg"/>
    <property type="match status" value="1"/>
</dbReference>
<organism evidence="10 11">
    <name type="scientific">Sedimentibacter acidaminivorans</name>
    <dbReference type="NCBI Taxonomy" id="913099"/>
    <lineage>
        <taxon>Bacteria</taxon>
        <taxon>Bacillati</taxon>
        <taxon>Bacillota</taxon>
        <taxon>Tissierellia</taxon>
        <taxon>Sedimentibacter</taxon>
    </lineage>
</organism>
<feature type="active site" evidence="5 6">
    <location>
        <position position="166"/>
    </location>
</feature>
<dbReference type="EC" id="3.1.1.61" evidence="5"/>
<evidence type="ECO:0000256" key="2">
    <source>
        <dbReference type="ARBA" id="ARBA00022500"/>
    </source>
</evidence>
<evidence type="ECO:0000259" key="9">
    <source>
        <dbReference type="PROSITE" id="PS50122"/>
    </source>
</evidence>
<comment type="PTM">
    <text evidence="5">Phosphorylated by CheA. Phosphorylation of the N-terminal regulatory domain activates the methylesterase activity.</text>
</comment>
<evidence type="ECO:0000256" key="7">
    <source>
        <dbReference type="PROSITE-ProRule" id="PRU00169"/>
    </source>
</evidence>
<dbReference type="SUPFAM" id="SSF52738">
    <property type="entry name" value="Methylesterase CheB, C-terminal domain"/>
    <property type="match status" value="1"/>
</dbReference>
<dbReference type="InterPro" id="IPR008248">
    <property type="entry name" value="CheB-like"/>
</dbReference>
<dbReference type="NCBIfam" id="NF009206">
    <property type="entry name" value="PRK12555.1"/>
    <property type="match status" value="1"/>
</dbReference>
<keyword evidence="11" id="KW-1185">Reference proteome</keyword>
<keyword evidence="1 5" id="KW-0963">Cytoplasm</keyword>
<comment type="caution">
    <text evidence="10">The sequence shown here is derived from an EMBL/GenBank/DDBJ whole genome shotgun (WGS) entry which is preliminary data.</text>
</comment>
<dbReference type="CDD" id="cd17541">
    <property type="entry name" value="REC_CheB-like"/>
    <property type="match status" value="1"/>
</dbReference>
<dbReference type="PIRSF" id="PIRSF000876">
    <property type="entry name" value="RR_chemtxs_CheB"/>
    <property type="match status" value="1"/>
</dbReference>
<feature type="active site" evidence="5 6">
    <location>
        <position position="288"/>
    </location>
</feature>
<dbReference type="InterPro" id="IPR000673">
    <property type="entry name" value="Sig_transdc_resp-reg_Me-estase"/>
</dbReference>
<dbReference type="Proteomes" id="UP001519342">
    <property type="component" value="Unassembled WGS sequence"/>
</dbReference>
<dbReference type="GO" id="GO:0008984">
    <property type="term" value="F:protein-glutamate methylesterase activity"/>
    <property type="evidence" value="ECO:0007669"/>
    <property type="project" value="UniProtKB-EC"/>
</dbReference>
<protein>
    <recommendedName>
        <fullName evidence="5">Protein-glutamate methylesterase/protein-glutamine glutaminase</fullName>
        <ecNumber evidence="5">3.1.1.61</ecNumber>
        <ecNumber evidence="5">3.5.1.44</ecNumber>
    </recommendedName>
</protein>
<accession>A0ABS4GDE3</accession>